<sequence>VGIMSDTDEEWLWRPYNYSISRKPLQKLHRRSSNNRYVSLVPYYEALRNSIPRIITVTKRQKKSRMILSAALYLHWLHVGRTILKTKQKYFDIEDELRSPDMRHKETQTR</sequence>
<reference evidence="1 2" key="1">
    <citation type="submission" date="2024-05" db="EMBL/GenBank/DDBJ databases">
        <authorList>
            <person name="Wallberg A."/>
        </authorList>
    </citation>
    <scope>NUCLEOTIDE SEQUENCE [LARGE SCALE GENOMIC DNA]</scope>
</reference>
<feature type="non-terminal residue" evidence="1">
    <location>
        <position position="110"/>
    </location>
</feature>
<dbReference type="AlphaFoldDB" id="A0AAV2PY42"/>
<comment type="caution">
    <text evidence="1">The sequence shown here is derived from an EMBL/GenBank/DDBJ whole genome shotgun (WGS) entry which is preliminary data.</text>
</comment>
<dbReference type="EMBL" id="CAXKWB010001737">
    <property type="protein sequence ID" value="CAL4065324.1"/>
    <property type="molecule type" value="Genomic_DNA"/>
</dbReference>
<name>A0AAV2PY42_MEGNR</name>
<evidence type="ECO:0000313" key="1">
    <source>
        <dbReference type="EMBL" id="CAL4065324.1"/>
    </source>
</evidence>
<proteinExistence type="predicted"/>
<accession>A0AAV2PY42</accession>
<gene>
    <name evidence="1" type="ORF">MNOR_LOCUS4693</name>
</gene>
<dbReference type="Proteomes" id="UP001497623">
    <property type="component" value="Unassembled WGS sequence"/>
</dbReference>
<keyword evidence="2" id="KW-1185">Reference proteome</keyword>
<evidence type="ECO:0000313" key="2">
    <source>
        <dbReference type="Proteomes" id="UP001497623"/>
    </source>
</evidence>
<protein>
    <submittedName>
        <fullName evidence="1">Uncharacterized protein</fullName>
    </submittedName>
</protein>
<feature type="non-terminal residue" evidence="1">
    <location>
        <position position="1"/>
    </location>
</feature>
<organism evidence="1 2">
    <name type="scientific">Meganyctiphanes norvegica</name>
    <name type="common">Northern krill</name>
    <name type="synonym">Thysanopoda norvegica</name>
    <dbReference type="NCBI Taxonomy" id="48144"/>
    <lineage>
        <taxon>Eukaryota</taxon>
        <taxon>Metazoa</taxon>
        <taxon>Ecdysozoa</taxon>
        <taxon>Arthropoda</taxon>
        <taxon>Crustacea</taxon>
        <taxon>Multicrustacea</taxon>
        <taxon>Malacostraca</taxon>
        <taxon>Eumalacostraca</taxon>
        <taxon>Eucarida</taxon>
        <taxon>Euphausiacea</taxon>
        <taxon>Euphausiidae</taxon>
        <taxon>Meganyctiphanes</taxon>
    </lineage>
</organism>